<name>A0A1I8EN74_WUCBA</name>
<organism evidence="6">
    <name type="scientific">Wuchereria bancrofti</name>
    <dbReference type="NCBI Taxonomy" id="6293"/>
    <lineage>
        <taxon>Eukaryota</taxon>
        <taxon>Metazoa</taxon>
        <taxon>Ecdysozoa</taxon>
        <taxon>Nematoda</taxon>
        <taxon>Chromadorea</taxon>
        <taxon>Rhabditida</taxon>
        <taxon>Spirurina</taxon>
        <taxon>Spiruromorpha</taxon>
        <taxon>Filarioidea</taxon>
        <taxon>Onchocercidae</taxon>
        <taxon>Wuchereria</taxon>
    </lineage>
</organism>
<evidence type="ECO:0000313" key="5">
    <source>
        <dbReference type="Proteomes" id="UP000093561"/>
    </source>
</evidence>
<dbReference type="WBParaSite" id="mrna-Wban_04447">
    <property type="protein sequence ID" value="mrna-Wban_04447"/>
    <property type="gene ID" value="Wban_04447"/>
</dbReference>
<evidence type="ECO:0000259" key="4">
    <source>
        <dbReference type="PROSITE" id="PS50089"/>
    </source>
</evidence>
<dbReference type="WBParaSite" id="maker-PairedContig_3095-snap-gene-0.6-mRNA-1">
    <property type="protein sequence ID" value="maker-PairedContig_3095-snap-gene-0.6-mRNA-1"/>
    <property type="gene ID" value="maker-PairedContig_3095-snap-gene-0.6"/>
</dbReference>
<keyword evidence="1 3" id="KW-0863">Zinc-finger</keyword>
<keyword evidence="1 3" id="KW-0479">Metal-binding</keyword>
<evidence type="ECO:0000313" key="6">
    <source>
        <dbReference type="WBParaSite" id="maker-PairedContig_3095-snap-gene-0.6-mRNA-1"/>
    </source>
</evidence>
<dbReference type="Proteomes" id="UP000093561">
    <property type="component" value="Unassembled WGS sequence"/>
</dbReference>
<reference evidence="5" key="2">
    <citation type="journal article" date="2016" name="Mol. Ecol.">
        <title>Population genomics of the filarial nematode parasite Wuchereria bancrofti from mosquitoes.</title>
        <authorList>
            <person name="Small S.T."/>
            <person name="Reimer L.J."/>
            <person name="Tisch D.J."/>
            <person name="King C.L."/>
            <person name="Christensen B.M."/>
            <person name="Siba P.M."/>
            <person name="Kazura J.W."/>
            <person name="Serre D."/>
            <person name="Zimmerman P.A."/>
        </authorList>
    </citation>
    <scope>NUCLEOTIDE SEQUENCE</scope>
    <source>
        <strain evidence="5">pt0022</strain>
    </source>
</reference>
<sequence>MFTVPNCQPAKELYGSLEVKLHTNVEDLETSRTLEQRLQLLGIKNSIVQEKLNVKTSSEANNSNTQITLLMNSFEPITFTQKIRKDEETKVGKCSIRLWLWQQYLSRNGNCSLCDRPLNGLNEDVIMLTCAHAMHPECAQEMRQNRNGCQKCEFNPTKINNWQKRMRKDTKKKYLC</sequence>
<reference evidence="5" key="1">
    <citation type="submission" date="2015-03" db="EMBL/GenBank/DDBJ databases">
        <title>Wuchereria bancrofti Genome Sequencing Papua New Guinea Strain.</title>
        <authorList>
            <person name="Small S.T."/>
            <person name="Serre D."/>
            <person name="Zimmerman P.A."/>
        </authorList>
    </citation>
    <scope>NUCLEOTIDE SEQUENCE [LARGE SCALE GENOMIC DNA]</scope>
    <source>
        <strain evidence="5">pt0022</strain>
    </source>
</reference>
<evidence type="ECO:0000256" key="1">
    <source>
        <dbReference type="ARBA" id="ARBA00022771"/>
    </source>
</evidence>
<dbReference type="PROSITE" id="PS50089">
    <property type="entry name" value="ZF_RING_2"/>
    <property type="match status" value="1"/>
</dbReference>
<dbReference type="SUPFAM" id="SSF57850">
    <property type="entry name" value="RING/U-box"/>
    <property type="match status" value="1"/>
</dbReference>
<dbReference type="AlphaFoldDB" id="A0A1I8EN74"/>
<evidence type="ECO:0000256" key="2">
    <source>
        <dbReference type="ARBA" id="ARBA00022833"/>
    </source>
</evidence>
<evidence type="ECO:0000256" key="3">
    <source>
        <dbReference type="PROSITE-ProRule" id="PRU00175"/>
    </source>
</evidence>
<accession>A0A1I8EN74</accession>
<evidence type="ECO:0000313" key="7">
    <source>
        <dbReference type="WBParaSite" id="mrna-Wban_04447"/>
    </source>
</evidence>
<dbReference type="Gene3D" id="3.30.40.10">
    <property type="entry name" value="Zinc/RING finger domain, C3HC4 (zinc finger)"/>
    <property type="match status" value="1"/>
</dbReference>
<dbReference type="InterPro" id="IPR001841">
    <property type="entry name" value="Znf_RING"/>
</dbReference>
<feature type="domain" description="RING-type" evidence="4">
    <location>
        <begin position="111"/>
        <end position="153"/>
    </location>
</feature>
<dbReference type="GO" id="GO:0008270">
    <property type="term" value="F:zinc ion binding"/>
    <property type="evidence" value="ECO:0007669"/>
    <property type="project" value="UniProtKB-KW"/>
</dbReference>
<keyword evidence="2" id="KW-0862">Zinc</keyword>
<dbReference type="InterPro" id="IPR013083">
    <property type="entry name" value="Znf_RING/FYVE/PHD"/>
</dbReference>
<protein>
    <submittedName>
        <fullName evidence="6 7">RING-type domain-containing protein</fullName>
    </submittedName>
</protein>
<proteinExistence type="predicted"/>
<reference evidence="6" key="3">
    <citation type="submission" date="2016-11" db="UniProtKB">
        <authorList>
            <consortium name="WormBaseParasite"/>
        </authorList>
    </citation>
    <scope>IDENTIFICATION</scope>
    <source>
        <strain evidence="6 7">pt0022</strain>
    </source>
</reference>